<keyword evidence="1" id="KW-0812">Transmembrane</keyword>
<protein>
    <submittedName>
        <fullName evidence="2">Uncharacterized protein</fullName>
    </submittedName>
</protein>
<keyword evidence="1" id="KW-0472">Membrane</keyword>
<evidence type="ECO:0000313" key="2">
    <source>
        <dbReference type="EMBL" id="HIV73526.1"/>
    </source>
</evidence>
<dbReference type="AlphaFoldDB" id="A0A9D1TIM2"/>
<feature type="transmembrane region" description="Helical" evidence="1">
    <location>
        <begin position="16"/>
        <end position="37"/>
    </location>
</feature>
<organism evidence="2 3">
    <name type="scientific">Candidatus Pseudogracilibacillus intestinigallinarum</name>
    <dbReference type="NCBI Taxonomy" id="2838742"/>
    <lineage>
        <taxon>Bacteria</taxon>
        <taxon>Bacillati</taxon>
        <taxon>Bacillota</taxon>
        <taxon>Bacilli</taxon>
        <taxon>Bacillales</taxon>
        <taxon>Bacillaceae</taxon>
        <taxon>Pseudogracilibacillus</taxon>
    </lineage>
</organism>
<keyword evidence="1" id="KW-1133">Transmembrane helix</keyword>
<dbReference type="EMBL" id="DXHX01000009">
    <property type="protein sequence ID" value="HIV73526.1"/>
    <property type="molecule type" value="Genomic_DNA"/>
</dbReference>
<name>A0A9D1TIM2_9BACI</name>
<evidence type="ECO:0000256" key="1">
    <source>
        <dbReference type="SAM" id="Phobius"/>
    </source>
</evidence>
<proteinExistence type="predicted"/>
<evidence type="ECO:0000313" key="3">
    <source>
        <dbReference type="Proteomes" id="UP000823937"/>
    </source>
</evidence>
<dbReference type="Proteomes" id="UP000823937">
    <property type="component" value="Unassembled WGS sequence"/>
</dbReference>
<comment type="caution">
    <text evidence="2">The sequence shown here is derived from an EMBL/GenBank/DDBJ whole genome shotgun (WGS) entry which is preliminary data.</text>
</comment>
<sequence length="121" mass="14648">MFMDMFHHIFVDVSMVYFYVGLLLITLGIAYVSQFVFKHMMKQSYEFQNYHRHVKINLTQIEKPIITNELFMDWIVMICKRFTEKDDKEDGVHSYFNQYNKIRGGQLCLQTTYSHFLKKLV</sequence>
<gene>
    <name evidence="2" type="ORF">H9895_00415</name>
</gene>
<reference evidence="2" key="2">
    <citation type="submission" date="2021-04" db="EMBL/GenBank/DDBJ databases">
        <authorList>
            <person name="Gilroy R."/>
        </authorList>
    </citation>
    <scope>NUCLEOTIDE SEQUENCE</scope>
    <source>
        <strain evidence="2">CHK169-2315</strain>
    </source>
</reference>
<accession>A0A9D1TIM2</accession>
<reference evidence="2" key="1">
    <citation type="journal article" date="2021" name="PeerJ">
        <title>Extensive microbial diversity within the chicken gut microbiome revealed by metagenomics and culture.</title>
        <authorList>
            <person name="Gilroy R."/>
            <person name="Ravi A."/>
            <person name="Getino M."/>
            <person name="Pursley I."/>
            <person name="Horton D.L."/>
            <person name="Alikhan N.F."/>
            <person name="Baker D."/>
            <person name="Gharbi K."/>
            <person name="Hall N."/>
            <person name="Watson M."/>
            <person name="Adriaenssens E.M."/>
            <person name="Foster-Nyarko E."/>
            <person name="Jarju S."/>
            <person name="Secka A."/>
            <person name="Antonio M."/>
            <person name="Oren A."/>
            <person name="Chaudhuri R.R."/>
            <person name="La Ragione R."/>
            <person name="Hildebrand F."/>
            <person name="Pallen M.J."/>
        </authorList>
    </citation>
    <scope>NUCLEOTIDE SEQUENCE</scope>
    <source>
        <strain evidence="2">CHK169-2315</strain>
    </source>
</reference>